<organism evidence="1 2">
    <name type="scientific">Sphingomonas citri</name>
    <dbReference type="NCBI Taxonomy" id="2862499"/>
    <lineage>
        <taxon>Bacteria</taxon>
        <taxon>Pseudomonadati</taxon>
        <taxon>Pseudomonadota</taxon>
        <taxon>Alphaproteobacteria</taxon>
        <taxon>Sphingomonadales</taxon>
        <taxon>Sphingomonadaceae</taxon>
        <taxon>Sphingomonas</taxon>
    </lineage>
</organism>
<accession>A0ABS7BN36</accession>
<dbReference type="EMBL" id="JAHXZN010000002">
    <property type="protein sequence ID" value="MBW6531015.1"/>
    <property type="molecule type" value="Genomic_DNA"/>
</dbReference>
<evidence type="ECO:0000313" key="2">
    <source>
        <dbReference type="Proteomes" id="UP000759103"/>
    </source>
</evidence>
<dbReference type="RefSeq" id="WP_219748423.1">
    <property type="nucleotide sequence ID" value="NZ_JAHXZN010000002.1"/>
</dbReference>
<dbReference type="Gene3D" id="3.40.1410.10">
    <property type="entry name" value="Chorismate lyase-like"/>
    <property type="match status" value="1"/>
</dbReference>
<dbReference type="Proteomes" id="UP000759103">
    <property type="component" value="Unassembled WGS sequence"/>
</dbReference>
<gene>
    <name evidence="1" type="ORF">KZ820_09745</name>
</gene>
<protein>
    <submittedName>
        <fullName evidence="1">Uncharacterized protein</fullName>
    </submittedName>
</protein>
<proteinExistence type="predicted"/>
<name>A0ABS7BN36_9SPHN</name>
<sequence>MPLRRLRAPTLVTLAAAPVAIGSVQLSWIGTAQDRLAADAALHALSDRLAASDSATLVLDGWCAEHRMAADPTIRAERIRADARPAPPEIRALLKVSAAERLGYRHVRLRCGTHVLSDADNWYVPARLTADINRQLDTSDTPFGRAAQPLQFRRHSLSSRHLWPAFPRRQERRESDRWPERAGIDATEIVIENRALLLLPDGAPISAVVERYTGAVLAYPAPPVAR</sequence>
<keyword evidence="2" id="KW-1185">Reference proteome</keyword>
<evidence type="ECO:0000313" key="1">
    <source>
        <dbReference type="EMBL" id="MBW6531015.1"/>
    </source>
</evidence>
<dbReference type="SUPFAM" id="SSF64288">
    <property type="entry name" value="Chorismate lyase-like"/>
    <property type="match status" value="1"/>
</dbReference>
<comment type="caution">
    <text evidence="1">The sequence shown here is derived from an EMBL/GenBank/DDBJ whole genome shotgun (WGS) entry which is preliminary data.</text>
</comment>
<dbReference type="InterPro" id="IPR028978">
    <property type="entry name" value="Chorismate_lyase_/UTRA_dom_sf"/>
</dbReference>
<reference evidence="1 2" key="1">
    <citation type="submission" date="2021-07" db="EMBL/GenBank/DDBJ databases">
        <title>Sphingomonas sp.</title>
        <authorList>
            <person name="Feng G."/>
            <person name="Li J."/>
            <person name="Pan M."/>
        </authorList>
    </citation>
    <scope>NUCLEOTIDE SEQUENCE [LARGE SCALE GENOMIC DNA]</scope>
    <source>
        <strain evidence="1 2">RRHST34</strain>
    </source>
</reference>